<sequence>MADPTITVQGVVRETNPNTRQSGWRATLRITEDAGPQYEFSAWYNDTTEDLAAIVAQAKADLHRISSQLAAGAAQTPDPSTPSDLGESERERKWREGQERAGSGWAV</sequence>
<name>A0ABV2NNJ9_9HYPH</name>
<gene>
    <name evidence="2" type="ORF">ABIC20_005335</name>
</gene>
<proteinExistence type="predicted"/>
<keyword evidence="3" id="KW-1185">Reference proteome</keyword>
<feature type="compositionally biased region" description="Basic and acidic residues" evidence="1">
    <location>
        <begin position="87"/>
        <end position="99"/>
    </location>
</feature>
<accession>A0ABV2NNJ9</accession>
<evidence type="ECO:0000313" key="2">
    <source>
        <dbReference type="EMBL" id="MET3868026.1"/>
    </source>
</evidence>
<feature type="region of interest" description="Disordered" evidence="1">
    <location>
        <begin position="68"/>
        <end position="107"/>
    </location>
</feature>
<protein>
    <submittedName>
        <fullName evidence="2">Uncharacterized protein</fullName>
    </submittedName>
</protein>
<evidence type="ECO:0000313" key="3">
    <source>
        <dbReference type="Proteomes" id="UP001549119"/>
    </source>
</evidence>
<dbReference type="EMBL" id="JBEPNW010000002">
    <property type="protein sequence ID" value="MET3868026.1"/>
    <property type="molecule type" value="Genomic_DNA"/>
</dbReference>
<reference evidence="2 3" key="1">
    <citation type="submission" date="2024-06" db="EMBL/GenBank/DDBJ databases">
        <title>Genomics of switchgrass bacterial isolates.</title>
        <authorList>
            <person name="Shade A."/>
        </authorList>
    </citation>
    <scope>NUCLEOTIDE SEQUENCE [LARGE SCALE GENOMIC DNA]</scope>
    <source>
        <strain evidence="2 3">PvP084</strain>
    </source>
</reference>
<dbReference type="Proteomes" id="UP001549119">
    <property type="component" value="Unassembled WGS sequence"/>
</dbReference>
<dbReference type="RefSeq" id="WP_209650556.1">
    <property type="nucleotide sequence ID" value="NZ_JBEPNV010000001.1"/>
</dbReference>
<comment type="caution">
    <text evidence="2">The sequence shown here is derived from an EMBL/GenBank/DDBJ whole genome shotgun (WGS) entry which is preliminary data.</text>
</comment>
<evidence type="ECO:0000256" key="1">
    <source>
        <dbReference type="SAM" id="MobiDB-lite"/>
    </source>
</evidence>
<organism evidence="2 3">
    <name type="scientific">Methylobacterium radiotolerans</name>
    <dbReference type="NCBI Taxonomy" id="31998"/>
    <lineage>
        <taxon>Bacteria</taxon>
        <taxon>Pseudomonadati</taxon>
        <taxon>Pseudomonadota</taxon>
        <taxon>Alphaproteobacteria</taxon>
        <taxon>Hyphomicrobiales</taxon>
        <taxon>Methylobacteriaceae</taxon>
        <taxon>Methylobacterium</taxon>
    </lineage>
</organism>